<dbReference type="RefSeq" id="WP_039697227.1">
    <property type="nucleotide sequence ID" value="NZ_AUZH01000026.1"/>
</dbReference>
<feature type="domain" description="Tyr recombinase" evidence="2">
    <location>
        <begin position="3"/>
        <end position="187"/>
    </location>
</feature>
<gene>
    <name evidence="3" type="ORF">H702_07115</name>
    <name evidence="4" type="ORF">SAMN02910290_00704</name>
</gene>
<reference evidence="3 5" key="1">
    <citation type="journal article" date="2014" name="Genome Announc.">
        <title>Draft Genome Sequences of Streptococcus bovis Strains ATCC 33317 and JB1.</title>
        <authorList>
            <person name="Benahmed F.H."/>
            <person name="Gopinath G.R."/>
            <person name="Harbottle H."/>
            <person name="Cotta M.A."/>
            <person name="Luo Y."/>
            <person name="Henderson C."/>
            <person name="Teri P."/>
            <person name="Soppet D."/>
            <person name="Rasmussen M."/>
            <person name="Whitehead T.R."/>
            <person name="Davidson M."/>
        </authorList>
    </citation>
    <scope>NUCLEOTIDE SEQUENCE [LARGE SCALE GENOMIC DNA]</scope>
    <source>
        <strain evidence="3 5">JB1</strain>
    </source>
</reference>
<name>A0A091BR99_STREI</name>
<dbReference type="Pfam" id="PF00589">
    <property type="entry name" value="Phage_integrase"/>
    <property type="match status" value="1"/>
</dbReference>
<dbReference type="PANTHER" id="PTHR30349:SF82">
    <property type="entry name" value="INTEGRASE_RECOMBINASE YOEC-RELATED"/>
    <property type="match status" value="1"/>
</dbReference>
<dbReference type="InterPro" id="IPR013762">
    <property type="entry name" value="Integrase-like_cat_sf"/>
</dbReference>
<dbReference type="Proteomes" id="UP000029382">
    <property type="component" value="Unassembled WGS sequence"/>
</dbReference>
<dbReference type="PROSITE" id="PS51898">
    <property type="entry name" value="TYR_RECOMBINASE"/>
    <property type="match status" value="1"/>
</dbReference>
<dbReference type="InterPro" id="IPR050090">
    <property type="entry name" value="Tyrosine_recombinase_XerCD"/>
</dbReference>
<dbReference type="SUPFAM" id="SSF56349">
    <property type="entry name" value="DNA breaking-rejoining enzymes"/>
    <property type="match status" value="1"/>
</dbReference>
<dbReference type="InterPro" id="IPR011010">
    <property type="entry name" value="DNA_brk_join_enz"/>
</dbReference>
<sequence>MKYVQPIRDKDQIEMLKDYLMDWNPRNFLLLVFGLNSGLRVSDILPLKVRDVQDDYIEVIEKKTGKQRLFPINRTLRKEINKYISLKGLKPYDYLFESRKRCKVPGKEGQKQPISVTQAWKILNKAAKSCGIHHIGTHSMRKTFGYFMYQHNGHDVAMLMEMFNHSSPDITLRYIGINQEKINQEMESFGL</sequence>
<protein>
    <submittedName>
        <fullName evidence="3 4">Integrase</fullName>
    </submittedName>
</protein>
<dbReference type="AlphaFoldDB" id="A0A091BR99"/>
<dbReference type="InterPro" id="IPR002104">
    <property type="entry name" value="Integrase_catalytic"/>
</dbReference>
<evidence type="ECO:0000313" key="5">
    <source>
        <dbReference type="Proteomes" id="UP000029382"/>
    </source>
</evidence>
<dbReference type="PANTHER" id="PTHR30349">
    <property type="entry name" value="PHAGE INTEGRASE-RELATED"/>
    <property type="match status" value="1"/>
</dbReference>
<dbReference type="GO" id="GO:0003677">
    <property type="term" value="F:DNA binding"/>
    <property type="evidence" value="ECO:0007669"/>
    <property type="project" value="InterPro"/>
</dbReference>
<accession>A0A091BR99</accession>
<dbReference type="GO" id="GO:0015074">
    <property type="term" value="P:DNA integration"/>
    <property type="evidence" value="ECO:0007669"/>
    <property type="project" value="InterPro"/>
</dbReference>
<dbReference type="GO" id="GO:0006310">
    <property type="term" value="P:DNA recombination"/>
    <property type="evidence" value="ECO:0007669"/>
    <property type="project" value="UniProtKB-KW"/>
</dbReference>
<evidence type="ECO:0000313" key="6">
    <source>
        <dbReference type="Proteomes" id="UP000182793"/>
    </source>
</evidence>
<dbReference type="Proteomes" id="UP000182793">
    <property type="component" value="Unassembled WGS sequence"/>
</dbReference>
<evidence type="ECO:0000256" key="1">
    <source>
        <dbReference type="ARBA" id="ARBA00023172"/>
    </source>
</evidence>
<proteinExistence type="predicted"/>
<reference evidence="4 6" key="2">
    <citation type="submission" date="2016-10" db="EMBL/GenBank/DDBJ databases">
        <authorList>
            <person name="Varghese N."/>
            <person name="Submissions S."/>
        </authorList>
    </citation>
    <scope>NUCLEOTIDE SEQUENCE [LARGE SCALE GENOMIC DNA]</scope>
    <source>
        <strain evidence="4 6">JB1</strain>
    </source>
</reference>
<dbReference type="EMBL" id="AUZH01000026">
    <property type="protein sequence ID" value="KFN87244.1"/>
    <property type="molecule type" value="Genomic_DNA"/>
</dbReference>
<dbReference type="EMBL" id="FOTG01000003">
    <property type="protein sequence ID" value="SFL16137.1"/>
    <property type="molecule type" value="Genomic_DNA"/>
</dbReference>
<dbReference type="Gene3D" id="1.10.443.10">
    <property type="entry name" value="Intergrase catalytic core"/>
    <property type="match status" value="1"/>
</dbReference>
<evidence type="ECO:0000313" key="3">
    <source>
        <dbReference type="EMBL" id="KFN87244.1"/>
    </source>
</evidence>
<keyword evidence="6" id="KW-1185">Reference proteome</keyword>
<evidence type="ECO:0000259" key="2">
    <source>
        <dbReference type="PROSITE" id="PS51898"/>
    </source>
</evidence>
<evidence type="ECO:0000313" key="4">
    <source>
        <dbReference type="EMBL" id="SFL16137.1"/>
    </source>
</evidence>
<organism evidence="3 5">
    <name type="scientific">Streptococcus equinus JB1</name>
    <dbReference type="NCBI Taxonomy" id="1294274"/>
    <lineage>
        <taxon>Bacteria</taxon>
        <taxon>Bacillati</taxon>
        <taxon>Bacillota</taxon>
        <taxon>Bacilli</taxon>
        <taxon>Lactobacillales</taxon>
        <taxon>Streptococcaceae</taxon>
        <taxon>Streptococcus</taxon>
    </lineage>
</organism>
<keyword evidence="1" id="KW-0233">DNA recombination</keyword>
<comment type="caution">
    <text evidence="3">The sequence shown here is derived from an EMBL/GenBank/DDBJ whole genome shotgun (WGS) entry which is preliminary data.</text>
</comment>
<dbReference type="CDD" id="cd01192">
    <property type="entry name" value="INT_C_like_3"/>
    <property type="match status" value="1"/>
</dbReference>